<evidence type="ECO:0000313" key="15">
    <source>
        <dbReference type="EMBL" id="MTV00552.1"/>
    </source>
</evidence>
<dbReference type="EMBL" id="WNDA01000027">
    <property type="protein sequence ID" value="MTU70431.1"/>
    <property type="molecule type" value="Genomic_DNA"/>
</dbReference>
<evidence type="ECO:0000256" key="8">
    <source>
        <dbReference type="ARBA" id="ARBA00022989"/>
    </source>
</evidence>
<dbReference type="Proteomes" id="UP000482671">
    <property type="component" value="Unassembled WGS sequence"/>
</dbReference>
<comment type="function">
    <text evidence="11">Peptidoglycan polymerase that catalyzes glycan chain elongation from lipid-linked precursors.</text>
</comment>
<feature type="domain" description="Glycosyl transferase family 51" evidence="13">
    <location>
        <begin position="56"/>
        <end position="220"/>
    </location>
</feature>
<keyword evidence="3 11" id="KW-0328">Glycosyltransferase</keyword>
<dbReference type="GO" id="GO:0008955">
    <property type="term" value="F:peptidoglycan glycosyltransferase activity"/>
    <property type="evidence" value="ECO:0007669"/>
    <property type="project" value="UniProtKB-UniRule"/>
</dbReference>
<dbReference type="InterPro" id="IPR001264">
    <property type="entry name" value="Glyco_trans_51"/>
</dbReference>
<dbReference type="Gene3D" id="1.10.3810.10">
    <property type="entry name" value="Biosynthetic peptidoglycan transglycosylase-like"/>
    <property type="match status" value="1"/>
</dbReference>
<keyword evidence="9 11" id="KW-0472">Membrane</keyword>
<dbReference type="PANTHER" id="PTHR30400:SF0">
    <property type="entry name" value="BIOSYNTHETIC PEPTIDOGLYCAN TRANSGLYCOSYLASE"/>
    <property type="match status" value="1"/>
</dbReference>
<reference evidence="16 17" key="1">
    <citation type="journal article" date="2019" name="Nat. Med.">
        <title>A library of human gut bacterial isolates paired with longitudinal multiomics data enables mechanistic microbiome research.</title>
        <authorList>
            <person name="Poyet M."/>
            <person name="Groussin M."/>
            <person name="Gibbons S.M."/>
            <person name="Avila-Pacheco J."/>
            <person name="Jiang X."/>
            <person name="Kearney S.M."/>
            <person name="Perrotta A.R."/>
            <person name="Berdy B."/>
            <person name="Zhao S."/>
            <person name="Lieberman T.D."/>
            <person name="Swanson P.K."/>
            <person name="Smith M."/>
            <person name="Roesemann S."/>
            <person name="Alexander J.E."/>
            <person name="Rich S.A."/>
            <person name="Livny J."/>
            <person name="Vlamakis H."/>
            <person name="Clish C."/>
            <person name="Bullock K."/>
            <person name="Deik A."/>
            <person name="Scott J."/>
            <person name="Pierce K.A."/>
            <person name="Xavier R.J."/>
            <person name="Alm E.J."/>
        </authorList>
    </citation>
    <scope>NUCLEOTIDE SEQUENCE [LARGE SCALE GENOMIC DNA]</scope>
    <source>
        <strain evidence="15 17">BIOML-A11</strain>
        <strain evidence="14 16">BIOML-A16</strain>
    </source>
</reference>
<protein>
    <recommendedName>
        <fullName evidence="11">Biosynthetic peptidoglycan transglycosylase</fullName>
        <ecNumber evidence="11">2.4.99.28</ecNumber>
    </recommendedName>
    <alternativeName>
        <fullName evidence="11">Glycan polymerase</fullName>
    </alternativeName>
    <alternativeName>
        <fullName evidence="11">Peptidoglycan glycosyltransferase MtgA</fullName>
        <shortName evidence="11">PGT</shortName>
    </alternativeName>
</protein>
<evidence type="ECO:0000313" key="17">
    <source>
        <dbReference type="Proteomes" id="UP000482671"/>
    </source>
</evidence>
<dbReference type="EC" id="2.4.99.28" evidence="11"/>
<keyword evidence="1 11" id="KW-1003">Cell membrane</keyword>
<comment type="subcellular location">
    <subcellularLocation>
        <location evidence="11">Cell membrane</location>
        <topology evidence="11">Single-pass membrane protein</topology>
    </subcellularLocation>
</comment>
<comment type="similarity">
    <text evidence="11">Belongs to the glycosyltransferase 51 family.</text>
</comment>
<gene>
    <name evidence="11 14" type="primary">mtgA</name>
    <name evidence="14" type="ORF">GMD92_15495</name>
    <name evidence="15" type="ORF">GME02_02480</name>
</gene>
<dbReference type="HAMAP" id="MF_00766">
    <property type="entry name" value="PGT_MtgA"/>
    <property type="match status" value="1"/>
</dbReference>
<dbReference type="PANTHER" id="PTHR30400">
    <property type="entry name" value="MONOFUNCTIONAL BIOSYNTHETIC PEPTIDOGLYCAN TRANSGLYCOSYLASE"/>
    <property type="match status" value="1"/>
</dbReference>
<dbReference type="InterPro" id="IPR023346">
    <property type="entry name" value="Lysozyme-like_dom_sf"/>
</dbReference>
<comment type="catalytic activity">
    <reaction evidence="11">
        <text>[GlcNAc-(1-&gt;4)-Mur2Ac(oyl-L-Ala-gamma-D-Glu-L-Lys-D-Ala-D-Ala)](n)-di-trans,octa-cis-undecaprenyl diphosphate + beta-D-GlcNAc-(1-&gt;4)-Mur2Ac(oyl-L-Ala-gamma-D-Glu-L-Lys-D-Ala-D-Ala)-di-trans,octa-cis-undecaprenyl diphosphate = [GlcNAc-(1-&gt;4)-Mur2Ac(oyl-L-Ala-gamma-D-Glu-L-Lys-D-Ala-D-Ala)](n+1)-di-trans,octa-cis-undecaprenyl diphosphate + di-trans,octa-cis-undecaprenyl diphosphate + H(+)</text>
        <dbReference type="Rhea" id="RHEA:23708"/>
        <dbReference type="Rhea" id="RHEA-COMP:9602"/>
        <dbReference type="Rhea" id="RHEA-COMP:9603"/>
        <dbReference type="ChEBI" id="CHEBI:15378"/>
        <dbReference type="ChEBI" id="CHEBI:58405"/>
        <dbReference type="ChEBI" id="CHEBI:60033"/>
        <dbReference type="ChEBI" id="CHEBI:78435"/>
        <dbReference type="EC" id="2.4.99.28"/>
    </reaction>
</comment>
<dbReference type="STRING" id="46503.ERS852463_03218"/>
<evidence type="ECO:0000256" key="12">
    <source>
        <dbReference type="SAM" id="MobiDB-lite"/>
    </source>
</evidence>
<evidence type="ECO:0000313" key="16">
    <source>
        <dbReference type="Proteomes" id="UP000448908"/>
    </source>
</evidence>
<keyword evidence="4 11" id="KW-0808">Transferase</keyword>
<evidence type="ECO:0000256" key="4">
    <source>
        <dbReference type="ARBA" id="ARBA00022679"/>
    </source>
</evidence>
<evidence type="ECO:0000256" key="3">
    <source>
        <dbReference type="ARBA" id="ARBA00022676"/>
    </source>
</evidence>
<dbReference type="RefSeq" id="WP_005647186.1">
    <property type="nucleotide sequence ID" value="NZ_JAASIN010000006.1"/>
</dbReference>
<dbReference type="GO" id="GO:0008360">
    <property type="term" value="P:regulation of cell shape"/>
    <property type="evidence" value="ECO:0007669"/>
    <property type="project" value="UniProtKB-KW"/>
</dbReference>
<evidence type="ECO:0000256" key="9">
    <source>
        <dbReference type="ARBA" id="ARBA00023136"/>
    </source>
</evidence>
<dbReference type="GO" id="GO:0016763">
    <property type="term" value="F:pentosyltransferase activity"/>
    <property type="evidence" value="ECO:0007669"/>
    <property type="project" value="InterPro"/>
</dbReference>
<keyword evidence="5 11" id="KW-0812">Transmembrane</keyword>
<evidence type="ECO:0000256" key="11">
    <source>
        <dbReference type="HAMAP-Rule" id="MF_00766"/>
    </source>
</evidence>
<dbReference type="NCBIfam" id="TIGR02070">
    <property type="entry name" value="mono_pep_trsgly"/>
    <property type="match status" value="1"/>
</dbReference>
<evidence type="ECO:0000256" key="10">
    <source>
        <dbReference type="ARBA" id="ARBA00023316"/>
    </source>
</evidence>
<sequence>MRILKKILIGSRNLLLFLFVSSLLAVVAYKFIPVYYTPLMFIRVYEQVRDSKPIKLEHKWMPLKQIAQPLAQAVVASEDNLFLDHDGFDMIQIQKARADAEKGKRVRGASTISQQTAKNVFLWPGRTYLRKGIEAYFTVLIEWIWGKERIMEVYLNSIEMGDGIYGAEAVAQAHFKKPAYKLTKAEAALIAATLPNPRKFNSAKPSPYMLKRQTKIMSLMGKLLKIEMGYDSGDPDSESGSRKVRRRKKLRAESDTTVRLPEKNIYIRTIII</sequence>
<evidence type="ECO:0000256" key="5">
    <source>
        <dbReference type="ARBA" id="ARBA00022692"/>
    </source>
</evidence>
<evidence type="ECO:0000256" key="7">
    <source>
        <dbReference type="ARBA" id="ARBA00022984"/>
    </source>
</evidence>
<accession>A0A3E4ZKV9</accession>
<comment type="caution">
    <text evidence="14">The sequence shown here is derived from an EMBL/GenBank/DDBJ whole genome shotgun (WGS) entry which is preliminary data.</text>
</comment>
<dbReference type="InterPro" id="IPR036950">
    <property type="entry name" value="PBP_transglycosylase"/>
</dbReference>
<evidence type="ECO:0000256" key="1">
    <source>
        <dbReference type="ARBA" id="ARBA00022475"/>
    </source>
</evidence>
<dbReference type="GO" id="GO:0009252">
    <property type="term" value="P:peptidoglycan biosynthetic process"/>
    <property type="evidence" value="ECO:0007669"/>
    <property type="project" value="UniProtKB-UniRule"/>
</dbReference>
<dbReference type="GO" id="GO:0005886">
    <property type="term" value="C:plasma membrane"/>
    <property type="evidence" value="ECO:0007669"/>
    <property type="project" value="UniProtKB-SubCell"/>
</dbReference>
<organism evidence="14 16">
    <name type="scientific">Parabacteroides merdae</name>
    <dbReference type="NCBI Taxonomy" id="46503"/>
    <lineage>
        <taxon>Bacteria</taxon>
        <taxon>Pseudomonadati</taxon>
        <taxon>Bacteroidota</taxon>
        <taxon>Bacteroidia</taxon>
        <taxon>Bacteroidales</taxon>
        <taxon>Tannerellaceae</taxon>
        <taxon>Parabacteroides</taxon>
    </lineage>
</organism>
<keyword evidence="10 11" id="KW-0961">Cell wall biogenesis/degradation</keyword>
<dbReference type="SUPFAM" id="SSF53955">
    <property type="entry name" value="Lysozyme-like"/>
    <property type="match status" value="1"/>
</dbReference>
<dbReference type="Proteomes" id="UP000448908">
    <property type="component" value="Unassembled WGS sequence"/>
</dbReference>
<evidence type="ECO:0000256" key="2">
    <source>
        <dbReference type="ARBA" id="ARBA00022519"/>
    </source>
</evidence>
<evidence type="ECO:0000259" key="13">
    <source>
        <dbReference type="Pfam" id="PF00912"/>
    </source>
</evidence>
<keyword evidence="2" id="KW-0997">Cell inner membrane</keyword>
<comment type="pathway">
    <text evidence="11">Cell wall biogenesis; peptidoglycan biosynthesis.</text>
</comment>
<feature type="region of interest" description="Disordered" evidence="12">
    <location>
        <begin position="231"/>
        <end position="255"/>
    </location>
</feature>
<keyword evidence="7 11" id="KW-0573">Peptidoglycan synthesis</keyword>
<proteinExistence type="inferred from homology"/>
<name>A0A3E4ZKV9_9BACT</name>
<evidence type="ECO:0000256" key="6">
    <source>
        <dbReference type="ARBA" id="ARBA00022960"/>
    </source>
</evidence>
<dbReference type="GO" id="GO:0009274">
    <property type="term" value="C:peptidoglycan-based cell wall"/>
    <property type="evidence" value="ECO:0007669"/>
    <property type="project" value="InterPro"/>
</dbReference>
<evidence type="ECO:0000313" key="14">
    <source>
        <dbReference type="EMBL" id="MTU70431.1"/>
    </source>
</evidence>
<keyword evidence="6 11" id="KW-0133">Cell shape</keyword>
<dbReference type="InterPro" id="IPR011812">
    <property type="entry name" value="Pep_trsgly"/>
</dbReference>
<dbReference type="AlphaFoldDB" id="A0A3E4ZKV9"/>
<dbReference type="Pfam" id="PF00912">
    <property type="entry name" value="Transgly"/>
    <property type="match status" value="1"/>
</dbReference>
<keyword evidence="8 11" id="KW-1133">Transmembrane helix</keyword>
<dbReference type="EMBL" id="WNDD01000002">
    <property type="protein sequence ID" value="MTV00552.1"/>
    <property type="molecule type" value="Genomic_DNA"/>
</dbReference>
<dbReference type="GO" id="GO:0071555">
    <property type="term" value="P:cell wall organization"/>
    <property type="evidence" value="ECO:0007669"/>
    <property type="project" value="UniProtKB-KW"/>
</dbReference>